<evidence type="ECO:0000313" key="1">
    <source>
        <dbReference type="EMBL" id="KAK7359026.1"/>
    </source>
</evidence>
<dbReference type="AlphaFoldDB" id="A0AAN9MR31"/>
<accession>A0AAN9MR31</accession>
<proteinExistence type="predicted"/>
<dbReference type="Proteomes" id="UP001367508">
    <property type="component" value="Unassembled WGS sequence"/>
</dbReference>
<organism evidence="1 2">
    <name type="scientific">Canavalia gladiata</name>
    <name type="common">Sword bean</name>
    <name type="synonym">Dolichos gladiatus</name>
    <dbReference type="NCBI Taxonomy" id="3824"/>
    <lineage>
        <taxon>Eukaryota</taxon>
        <taxon>Viridiplantae</taxon>
        <taxon>Streptophyta</taxon>
        <taxon>Embryophyta</taxon>
        <taxon>Tracheophyta</taxon>
        <taxon>Spermatophyta</taxon>
        <taxon>Magnoliopsida</taxon>
        <taxon>eudicotyledons</taxon>
        <taxon>Gunneridae</taxon>
        <taxon>Pentapetalae</taxon>
        <taxon>rosids</taxon>
        <taxon>fabids</taxon>
        <taxon>Fabales</taxon>
        <taxon>Fabaceae</taxon>
        <taxon>Papilionoideae</taxon>
        <taxon>50 kb inversion clade</taxon>
        <taxon>NPAAA clade</taxon>
        <taxon>indigoferoid/millettioid clade</taxon>
        <taxon>Phaseoleae</taxon>
        <taxon>Canavalia</taxon>
    </lineage>
</organism>
<comment type="caution">
    <text evidence="1">The sequence shown here is derived from an EMBL/GenBank/DDBJ whole genome shotgun (WGS) entry which is preliminary data.</text>
</comment>
<evidence type="ECO:0000313" key="2">
    <source>
        <dbReference type="Proteomes" id="UP001367508"/>
    </source>
</evidence>
<protein>
    <submittedName>
        <fullName evidence="1">Uncharacterized protein</fullName>
    </submittedName>
</protein>
<dbReference type="EMBL" id="JAYMYQ010000001">
    <property type="protein sequence ID" value="KAK7359026.1"/>
    <property type="molecule type" value="Genomic_DNA"/>
</dbReference>
<keyword evidence="2" id="KW-1185">Reference proteome</keyword>
<reference evidence="1 2" key="1">
    <citation type="submission" date="2024-01" db="EMBL/GenBank/DDBJ databases">
        <title>The genomes of 5 underutilized Papilionoideae crops provide insights into root nodulation and disease resistanc.</title>
        <authorList>
            <person name="Jiang F."/>
        </authorList>
    </citation>
    <scope>NUCLEOTIDE SEQUENCE [LARGE SCALE GENOMIC DNA]</scope>
    <source>
        <strain evidence="1">LVBAO_FW01</strain>
        <tissue evidence="1">Leaves</tissue>
    </source>
</reference>
<name>A0AAN9MR31_CANGL</name>
<gene>
    <name evidence="1" type="ORF">VNO77_00970</name>
</gene>
<sequence>MAPWCYEHLDDVFQLPATTTSIVFLVNTHSFCQILPPPTSSSRACFLVTTSIFASYMEDTFHLLTSEE</sequence>